<keyword evidence="4" id="KW-1133">Transmembrane helix</keyword>
<dbReference type="Proteomes" id="UP000694388">
    <property type="component" value="Unplaced"/>
</dbReference>
<dbReference type="OMA" id="VWEQDIL"/>
<dbReference type="AlphaFoldDB" id="A0A8C4PY85"/>
<dbReference type="InterPro" id="IPR050374">
    <property type="entry name" value="RRT5_SRSF_SR"/>
</dbReference>
<name>A0A8C4PY85_EPTBU</name>
<evidence type="ECO:0000256" key="3">
    <source>
        <dbReference type="SAM" id="Coils"/>
    </source>
</evidence>
<protein>
    <submittedName>
        <fullName evidence="6">Serine and arginine rich splicing factor 4</fullName>
    </submittedName>
</protein>
<dbReference type="Ensembl" id="ENSEBUT00000004880.1">
    <property type="protein sequence ID" value="ENSEBUP00000004442.1"/>
    <property type="gene ID" value="ENSEBUG00000003129.1"/>
</dbReference>
<proteinExistence type="predicted"/>
<feature type="domain" description="RRM" evidence="5">
    <location>
        <begin position="6"/>
        <end position="56"/>
    </location>
</feature>
<dbReference type="InterPro" id="IPR012677">
    <property type="entry name" value="Nucleotide-bd_a/b_plait_sf"/>
</dbReference>
<evidence type="ECO:0000313" key="7">
    <source>
        <dbReference type="Proteomes" id="UP000694388"/>
    </source>
</evidence>
<keyword evidence="3" id="KW-0175">Coiled coil</keyword>
<dbReference type="PANTHER" id="PTHR23003:SF51">
    <property type="entry name" value="SERINE-ARGININE PROTEIN 55"/>
    <property type="match status" value="1"/>
</dbReference>
<feature type="transmembrane region" description="Helical" evidence="4">
    <location>
        <begin position="170"/>
        <end position="189"/>
    </location>
</feature>
<dbReference type="InterPro" id="IPR000504">
    <property type="entry name" value="RRM_dom"/>
</dbReference>
<dbReference type="Gene3D" id="3.30.70.330">
    <property type="match status" value="2"/>
</dbReference>
<organism evidence="6 7">
    <name type="scientific">Eptatretus burgeri</name>
    <name type="common">Inshore hagfish</name>
    <dbReference type="NCBI Taxonomy" id="7764"/>
    <lineage>
        <taxon>Eukaryota</taxon>
        <taxon>Metazoa</taxon>
        <taxon>Chordata</taxon>
        <taxon>Craniata</taxon>
        <taxon>Vertebrata</taxon>
        <taxon>Cyclostomata</taxon>
        <taxon>Myxini</taxon>
        <taxon>Myxiniformes</taxon>
        <taxon>Myxinidae</taxon>
        <taxon>Eptatretinae</taxon>
        <taxon>Eptatretus</taxon>
    </lineage>
</organism>
<reference evidence="6" key="2">
    <citation type="submission" date="2025-09" db="UniProtKB">
        <authorList>
            <consortium name="Ensembl"/>
        </authorList>
    </citation>
    <scope>IDENTIFICATION</scope>
</reference>
<evidence type="ECO:0000256" key="4">
    <source>
        <dbReference type="SAM" id="Phobius"/>
    </source>
</evidence>
<evidence type="ECO:0000259" key="5">
    <source>
        <dbReference type="PROSITE" id="PS50102"/>
    </source>
</evidence>
<dbReference type="GO" id="GO:0005737">
    <property type="term" value="C:cytoplasm"/>
    <property type="evidence" value="ECO:0007669"/>
    <property type="project" value="TreeGrafter"/>
</dbReference>
<feature type="domain" description="RRM" evidence="5">
    <location>
        <begin position="86"/>
        <end position="156"/>
    </location>
</feature>
<dbReference type="GO" id="GO:0005634">
    <property type="term" value="C:nucleus"/>
    <property type="evidence" value="ECO:0007669"/>
    <property type="project" value="TreeGrafter"/>
</dbReference>
<keyword evidence="7" id="KW-1185">Reference proteome</keyword>
<dbReference type="PANTHER" id="PTHR23003">
    <property type="entry name" value="RNA RECOGNITION MOTIF RRM DOMAIN CONTAINING PROTEIN"/>
    <property type="match status" value="1"/>
</dbReference>
<keyword evidence="4" id="KW-0472">Membrane</keyword>
<dbReference type="SMART" id="SM00360">
    <property type="entry name" value="RRM"/>
    <property type="match status" value="1"/>
</dbReference>
<evidence type="ECO:0000313" key="6">
    <source>
        <dbReference type="Ensembl" id="ENSEBUP00000004442.1"/>
    </source>
</evidence>
<reference evidence="6" key="1">
    <citation type="submission" date="2025-08" db="UniProtKB">
        <authorList>
            <consortium name="Ensembl"/>
        </authorList>
    </citation>
    <scope>IDENTIFICATION</scope>
</reference>
<accession>A0A8C4PY85</accession>
<feature type="coiled-coil region" evidence="3">
    <location>
        <begin position="142"/>
        <end position="169"/>
    </location>
</feature>
<dbReference type="Pfam" id="PF00076">
    <property type="entry name" value="RRM_1"/>
    <property type="match status" value="2"/>
</dbReference>
<dbReference type="GeneTree" id="ENSGT00940000156213"/>
<keyword evidence="1 2" id="KW-0694">RNA-binding</keyword>
<dbReference type="SUPFAM" id="SSF54928">
    <property type="entry name" value="RNA-binding domain, RBD"/>
    <property type="match status" value="1"/>
</dbReference>
<keyword evidence="4" id="KW-0812">Transmembrane</keyword>
<dbReference type="PROSITE" id="PS50102">
    <property type="entry name" value="RRM"/>
    <property type="match status" value="2"/>
</dbReference>
<sequence length="218" mass="25252">QNGCVLFAGYIHTDFMMLCSFGFVEFEDTRDADDAVYELNGKDLCGERVIVEHARGPRRDRSLSQYGEHGARYAPHWNTPPTRTDYRLVVENISHRCSWQDLKDCMRQAGEVTYADVRGDEGVVEFLTYSDMRRALEKLHGMEIYGKRIRLLEERVAQARRRRSDSRSRSHKNFLSVVFFFFFFFVTSYPTPPPAPPLSSLILLNASIHGFISFLHMP</sequence>
<evidence type="ECO:0000256" key="1">
    <source>
        <dbReference type="ARBA" id="ARBA00022884"/>
    </source>
</evidence>
<evidence type="ECO:0000256" key="2">
    <source>
        <dbReference type="PROSITE-ProRule" id="PRU00176"/>
    </source>
</evidence>
<dbReference type="GO" id="GO:0003729">
    <property type="term" value="F:mRNA binding"/>
    <property type="evidence" value="ECO:0007669"/>
    <property type="project" value="TreeGrafter"/>
</dbReference>
<dbReference type="InterPro" id="IPR035979">
    <property type="entry name" value="RBD_domain_sf"/>
</dbReference>